<keyword evidence="3" id="KW-1185">Reference proteome</keyword>
<protein>
    <recommendedName>
        <fullName evidence="1">CHAT domain-containing protein</fullName>
    </recommendedName>
</protein>
<evidence type="ECO:0000259" key="1">
    <source>
        <dbReference type="Pfam" id="PF12770"/>
    </source>
</evidence>
<dbReference type="InterPro" id="IPR024983">
    <property type="entry name" value="CHAT_dom"/>
</dbReference>
<name>A0ABN0UDS5_9PSEU</name>
<gene>
    <name evidence="2" type="ORF">GCM10010492_53670</name>
</gene>
<evidence type="ECO:0000313" key="2">
    <source>
        <dbReference type="EMBL" id="GAA0247299.1"/>
    </source>
</evidence>
<proteinExistence type="predicted"/>
<dbReference type="Proteomes" id="UP001500416">
    <property type="component" value="Unassembled WGS sequence"/>
</dbReference>
<comment type="caution">
    <text evidence="2">The sequence shown here is derived from an EMBL/GenBank/DDBJ whole genome shotgun (WGS) entry which is preliminary data.</text>
</comment>
<evidence type="ECO:0000313" key="3">
    <source>
        <dbReference type="Proteomes" id="UP001500416"/>
    </source>
</evidence>
<reference evidence="2 3" key="1">
    <citation type="journal article" date="2019" name="Int. J. Syst. Evol. Microbiol.">
        <title>The Global Catalogue of Microorganisms (GCM) 10K type strain sequencing project: providing services to taxonomists for standard genome sequencing and annotation.</title>
        <authorList>
            <consortium name="The Broad Institute Genomics Platform"/>
            <consortium name="The Broad Institute Genome Sequencing Center for Infectious Disease"/>
            <person name="Wu L."/>
            <person name="Ma J."/>
        </authorList>
    </citation>
    <scope>NUCLEOTIDE SEQUENCE [LARGE SCALE GENOMIC DNA]</scope>
    <source>
        <strain evidence="2 3">JCM 3380</strain>
    </source>
</reference>
<organism evidence="2 3">
    <name type="scientific">Saccharothrix mutabilis subsp. mutabilis</name>
    <dbReference type="NCBI Taxonomy" id="66855"/>
    <lineage>
        <taxon>Bacteria</taxon>
        <taxon>Bacillati</taxon>
        <taxon>Actinomycetota</taxon>
        <taxon>Actinomycetes</taxon>
        <taxon>Pseudonocardiales</taxon>
        <taxon>Pseudonocardiaceae</taxon>
        <taxon>Saccharothrix</taxon>
    </lineage>
</organism>
<dbReference type="EMBL" id="BAAABU010000015">
    <property type="protein sequence ID" value="GAA0247299.1"/>
    <property type="molecule type" value="Genomic_DNA"/>
</dbReference>
<accession>A0ABN0UDS5</accession>
<feature type="domain" description="CHAT" evidence="1">
    <location>
        <begin position="77"/>
        <end position="346"/>
    </location>
</feature>
<sequence length="709" mass="75700">MPLPRVVLDLAPTADAGGWSVRVRGAGVEAEYLLPAQRIGAGVRAQWVPASTMPAQDLADLLDRVATRSTQDGDVRRYGRWLFDGLLGPVWERVRTAPAVLAARGVELALRWPVDQSDLHRLVWEAVHDDRGPLAGDPDLLVAITRVVPVSTAAVETIERTPRVLFAVGGSLVDEVIRPGAMFMGLLRGFDARGVCSAKAAHTVSLRSLTDHCARFRPDLVHLVAHGETVDGRGSIVLGEDEQVTADKLAPALTAAHRPLAVVLSACGSGSSSAAGGGPLAAELVEQGIPIVSAVSGEVSEQACRLYTRRLVEAISDGTPLPVAAAKGRRAALLDSTSPRDQLDWAMPSLFVAESVPSSFRPVDAGARRIVDVADSLKLREWPLFIGRTSILDLVDDLFASDANRRLSVIGAVGDDISGLGGTRLLREMGYLLLLRGHLPLLLGPFDPTTTKPNDLRAMLLALLDCVGLLATELDITLPRFRLLEPHYTTAADDPYGSRLAFQEAKAGFGALSAPLDRGVATTMLAADLGALATAARGLPEPFGAHTSVVLLGDEIHRWGVLPELLDHLRSFGRNGFGGHGSPVPMVFTASTGVPSGAAVKSFCERMANMPGYVFPKLGPLPVDEAVIGFQWVLLNPSSPRGGDDATVYAARPDARYDVLAQSFDIFDGRPTVVRDPVLYKVARLLESVEVFVTGDDEAAWSRYEERYS</sequence>
<dbReference type="Pfam" id="PF12770">
    <property type="entry name" value="CHAT"/>
    <property type="match status" value="1"/>
</dbReference>